<dbReference type="Proteomes" id="UP000053989">
    <property type="component" value="Unassembled WGS sequence"/>
</dbReference>
<evidence type="ECO:0000259" key="2">
    <source>
        <dbReference type="Pfam" id="PF20415"/>
    </source>
</evidence>
<reference evidence="3 4" key="1">
    <citation type="submission" date="2014-04" db="EMBL/GenBank/DDBJ databases">
        <authorList>
            <consortium name="DOE Joint Genome Institute"/>
            <person name="Kuo A."/>
            <person name="Kohler A."/>
            <person name="Nagy L.G."/>
            <person name="Floudas D."/>
            <person name="Copeland A."/>
            <person name="Barry K.W."/>
            <person name="Cichocki N."/>
            <person name="Veneault-Fourrey C."/>
            <person name="LaButti K."/>
            <person name="Lindquist E.A."/>
            <person name="Lipzen A."/>
            <person name="Lundell T."/>
            <person name="Morin E."/>
            <person name="Murat C."/>
            <person name="Sun H."/>
            <person name="Tunlid A."/>
            <person name="Henrissat B."/>
            <person name="Grigoriev I.V."/>
            <person name="Hibbett D.S."/>
            <person name="Martin F."/>
            <person name="Nordberg H.P."/>
            <person name="Cantor M.N."/>
            <person name="Hua S.X."/>
        </authorList>
    </citation>
    <scope>NUCLEOTIDE SEQUENCE [LARGE SCALE GENOMIC DNA]</scope>
    <source>
        <strain evidence="3 4">Foug A</strain>
    </source>
</reference>
<feature type="domain" description="DUF6699" evidence="2">
    <location>
        <begin position="134"/>
        <end position="277"/>
    </location>
</feature>
<gene>
    <name evidence="3" type="ORF">SCLCIDRAFT_1217252</name>
</gene>
<keyword evidence="4" id="KW-1185">Reference proteome</keyword>
<dbReference type="InParanoid" id="A0A0C3A5J7"/>
<proteinExistence type="predicted"/>
<sequence length="295" mass="34160">MSDPYHYTPAAFQPTPYLNHSPYAPARSPFIPSTTFPSSPLPPTSPYLGPTTAYPQAYGEYSGDTYRRPLSRRPSWHAGMESSPYTQQTELPYRSRRSSFSNFRENINNLLPGSSPHIELHPLLNGDPPHPGLYFNLSSPTFSPMRRIGRGESIMLSQEELRQPATNPPITRMRITHQSIRQWPIDLKLQYDEYQMGSGTQTPITVGDVLYMIHTSLRRQITHDDWYRLSNFKHDAVTQAYYRRCRSVPSMQTLETRQGVKRVDYLKEKYMFAGLIKAFDEDGLFHWKMITERAY</sequence>
<name>A0A0C3A5J7_9AGAM</name>
<feature type="region of interest" description="Disordered" evidence="1">
    <location>
        <begin position="58"/>
        <end position="96"/>
    </location>
</feature>
<reference evidence="4" key="2">
    <citation type="submission" date="2015-01" db="EMBL/GenBank/DDBJ databases">
        <title>Evolutionary Origins and Diversification of the Mycorrhizal Mutualists.</title>
        <authorList>
            <consortium name="DOE Joint Genome Institute"/>
            <consortium name="Mycorrhizal Genomics Consortium"/>
            <person name="Kohler A."/>
            <person name="Kuo A."/>
            <person name="Nagy L.G."/>
            <person name="Floudas D."/>
            <person name="Copeland A."/>
            <person name="Barry K.W."/>
            <person name="Cichocki N."/>
            <person name="Veneault-Fourrey C."/>
            <person name="LaButti K."/>
            <person name="Lindquist E.A."/>
            <person name="Lipzen A."/>
            <person name="Lundell T."/>
            <person name="Morin E."/>
            <person name="Murat C."/>
            <person name="Riley R."/>
            <person name="Ohm R."/>
            <person name="Sun H."/>
            <person name="Tunlid A."/>
            <person name="Henrissat B."/>
            <person name="Grigoriev I.V."/>
            <person name="Hibbett D.S."/>
            <person name="Martin F."/>
        </authorList>
    </citation>
    <scope>NUCLEOTIDE SEQUENCE [LARGE SCALE GENOMIC DNA]</scope>
    <source>
        <strain evidence="4">Foug A</strain>
    </source>
</reference>
<evidence type="ECO:0000313" key="4">
    <source>
        <dbReference type="Proteomes" id="UP000053989"/>
    </source>
</evidence>
<dbReference type="STRING" id="1036808.A0A0C3A5J7"/>
<evidence type="ECO:0000313" key="3">
    <source>
        <dbReference type="EMBL" id="KIM59992.1"/>
    </source>
</evidence>
<dbReference type="Pfam" id="PF20415">
    <property type="entry name" value="DUF6699"/>
    <property type="match status" value="1"/>
</dbReference>
<dbReference type="AlphaFoldDB" id="A0A0C3A5J7"/>
<organism evidence="3 4">
    <name type="scientific">Scleroderma citrinum Foug A</name>
    <dbReference type="NCBI Taxonomy" id="1036808"/>
    <lineage>
        <taxon>Eukaryota</taxon>
        <taxon>Fungi</taxon>
        <taxon>Dikarya</taxon>
        <taxon>Basidiomycota</taxon>
        <taxon>Agaricomycotina</taxon>
        <taxon>Agaricomycetes</taxon>
        <taxon>Agaricomycetidae</taxon>
        <taxon>Boletales</taxon>
        <taxon>Sclerodermatineae</taxon>
        <taxon>Sclerodermataceae</taxon>
        <taxon>Scleroderma</taxon>
    </lineage>
</organism>
<dbReference type="EMBL" id="KN822067">
    <property type="protein sequence ID" value="KIM59992.1"/>
    <property type="molecule type" value="Genomic_DNA"/>
</dbReference>
<dbReference type="OrthoDB" id="3251728at2759"/>
<evidence type="ECO:0000256" key="1">
    <source>
        <dbReference type="SAM" id="MobiDB-lite"/>
    </source>
</evidence>
<dbReference type="InterPro" id="IPR046522">
    <property type="entry name" value="DUF6699"/>
</dbReference>
<protein>
    <recommendedName>
        <fullName evidence="2">DUF6699 domain-containing protein</fullName>
    </recommendedName>
</protein>
<dbReference type="HOGENOM" id="CLU_066470_0_0_1"/>
<accession>A0A0C3A5J7</accession>